<dbReference type="InterPro" id="IPR001965">
    <property type="entry name" value="Znf_PHD"/>
</dbReference>
<keyword evidence="3" id="KW-0479">Metal-binding</keyword>
<dbReference type="OrthoDB" id="5863171at2759"/>
<dbReference type="InterPro" id="IPR013083">
    <property type="entry name" value="Znf_RING/FYVE/PHD"/>
</dbReference>
<keyword evidence="10" id="KW-1185">Reference proteome</keyword>
<feature type="compositionally biased region" description="Low complexity" evidence="7">
    <location>
        <begin position="474"/>
        <end position="483"/>
    </location>
</feature>
<evidence type="ECO:0000256" key="4">
    <source>
        <dbReference type="ARBA" id="ARBA00022771"/>
    </source>
</evidence>
<feature type="region of interest" description="Disordered" evidence="7">
    <location>
        <begin position="574"/>
        <end position="754"/>
    </location>
</feature>
<dbReference type="Proteomes" id="UP000037505">
    <property type="component" value="Unassembled WGS sequence"/>
</dbReference>
<dbReference type="InterPro" id="IPR003673">
    <property type="entry name" value="CoA-Trfase_fam_III"/>
</dbReference>
<feature type="compositionally biased region" description="Polar residues" evidence="7">
    <location>
        <begin position="519"/>
        <end position="530"/>
    </location>
</feature>
<dbReference type="CDD" id="cd15502">
    <property type="entry name" value="PHD_Phf1p_Phf2p_like"/>
    <property type="match status" value="1"/>
</dbReference>
<protein>
    <recommendedName>
        <fullName evidence="8">PHD-type domain-containing protein</fullName>
    </recommendedName>
</protein>
<dbReference type="EMBL" id="JNOM01000195">
    <property type="protein sequence ID" value="KNG84655.1"/>
    <property type="molecule type" value="Genomic_DNA"/>
</dbReference>
<dbReference type="Gene3D" id="3.30.1540.10">
    <property type="entry name" value="formyl-coa transferase, domain 3"/>
    <property type="match status" value="1"/>
</dbReference>
<sequence length="1033" mass="112035">MSVTLKLHQTVLARRSALRWSSSVLRRSAAPWRTYSSTPADDTLPLKGVRVLDMTRVLAGPYCTQILGDLGADVIKIEHPVRGDDTRAWGPPYAKYQDESRQGPGESAYYLGVNRNKKSLGLSFQHKSGVEILHRLAKECDVLVENYLPGSLKKYNMDYETLREINPKLIYASITGYGQTGPYSNRAGYDVMVEAEMGLMHITGARDGDPVKVGVAVTDLTTGLYTSNAIMAALLARMRTGKGQHIDACLSDCQVATLANIASSALISGEKDTGRWGTAHPSIVPYRSYQTLDGDILFGGGNDRLFGVLCDRLGHPEWKTDPRFVTNSDRVKHRGEIDGLIEEKVKQKTTQEWLEILEGSGMPYAAVNDIQGTLNHSHVQARGMVTEVDHPACGPIKLVNTPIKYSHATPGVRTPPPTLGQHTDEILGEILEYGGLMSQQHGVLPTPASIEPAPPAHGTSSGWQTSAPTLERVSPSLSPSLKPSRPPSAISSKVHIPKLSPATTELVARVTGHRKGETQRNGTKFVTWNPPSLHPGWSHPRIQPSGTMKASSTIIELPTAPFVYSSHMTTPAVAQQAPVTAPPTTSPSTHTYTPPLPQGSHDKPTRLVNIAPKPAGPPSIGVPAPPQDSLPPPLPSHPQPIAPAAKDSPPSAKRKRAAVGPRQRRSTTNGTKRKKRRRGNDSDGEDIIRAGDSSSDESDVAPTATQTKSGRQVNRPSLYVPPSASPTVAKDSSNSLDTSDNTQRQVAAARKRKRVYRKPKDGIISCIHCQRGHSPQSNAIVFCYECHGPWHQLCHDPPIEPQVVTVTMKQRPWVCRECKPVPITIMQPTVVRSNPSLTGPSFGPPVHAPLILPKTEVGGEGFSADERRGFLSGLSHATLVELLVTLSDQHPAVPMFPKNLKTLQSKFSFKPNTLAVPTPSSTSSNTPTITNSINHALTDGVDMAQHKSGVTPEFLPTPSSAHQTQHDLSEESEYEFSEHRLYPRAGNGFRLSTKADDVDIMWEDVSCRTFSYALHGPARARAQANEVAPIWGS</sequence>
<evidence type="ECO:0000256" key="7">
    <source>
        <dbReference type="SAM" id="MobiDB-lite"/>
    </source>
</evidence>
<keyword evidence="2" id="KW-0808">Transferase</keyword>
<evidence type="ECO:0000313" key="10">
    <source>
        <dbReference type="Proteomes" id="UP000037505"/>
    </source>
</evidence>
<dbReference type="InterPro" id="IPR050483">
    <property type="entry name" value="CoA-transferase_III_domain"/>
</dbReference>
<dbReference type="FunFam" id="3.30.1540.10:FF:000005">
    <property type="entry name" value="succinate--hydroxymethylglutarate CoA-transferase isoform X4"/>
    <property type="match status" value="1"/>
</dbReference>
<dbReference type="Pfam" id="PF02515">
    <property type="entry name" value="CoA_transf_3"/>
    <property type="match status" value="1"/>
</dbReference>
<dbReference type="RefSeq" id="XP_015405578.1">
    <property type="nucleotide sequence ID" value="XM_015551380.1"/>
</dbReference>
<dbReference type="AlphaFoldDB" id="A0A0L1IZ24"/>
<dbReference type="InterPro" id="IPR019787">
    <property type="entry name" value="Znf_PHD-finger"/>
</dbReference>
<evidence type="ECO:0000256" key="2">
    <source>
        <dbReference type="ARBA" id="ARBA00022679"/>
    </source>
</evidence>
<evidence type="ECO:0000256" key="5">
    <source>
        <dbReference type="ARBA" id="ARBA00022833"/>
    </source>
</evidence>
<dbReference type="Gene3D" id="3.40.50.10540">
    <property type="entry name" value="Crotonobetainyl-coa:carnitine coa-transferase, domain 1"/>
    <property type="match status" value="1"/>
</dbReference>
<dbReference type="PANTHER" id="PTHR48207">
    <property type="entry name" value="SUCCINATE--HYDROXYMETHYLGLUTARATE COA-TRANSFERASE"/>
    <property type="match status" value="1"/>
</dbReference>
<feature type="domain" description="PHD-type" evidence="8">
    <location>
        <begin position="763"/>
        <end position="821"/>
    </location>
</feature>
<evidence type="ECO:0000256" key="6">
    <source>
        <dbReference type="PROSITE-ProRule" id="PRU00146"/>
    </source>
</evidence>
<dbReference type="InterPro" id="IPR011011">
    <property type="entry name" value="Znf_FYVE_PHD"/>
</dbReference>
<evidence type="ECO:0000259" key="8">
    <source>
        <dbReference type="PROSITE" id="PS50016"/>
    </source>
</evidence>
<dbReference type="PROSITE" id="PS50016">
    <property type="entry name" value="ZF_PHD_2"/>
    <property type="match status" value="1"/>
</dbReference>
<dbReference type="SMART" id="SM00249">
    <property type="entry name" value="PHD"/>
    <property type="match status" value="1"/>
</dbReference>
<reference evidence="9 10" key="1">
    <citation type="submission" date="2014-06" db="EMBL/GenBank/DDBJ databases">
        <title>The Genome of the Aflatoxigenic Filamentous Fungus Aspergillus nomius.</title>
        <authorList>
            <person name="Moore M.G."/>
            <person name="Shannon B.M."/>
            <person name="Brian M.M."/>
        </authorList>
    </citation>
    <scope>NUCLEOTIDE SEQUENCE [LARGE SCALE GENOMIC DNA]</scope>
    <source>
        <strain evidence="9 10">NRRL 13137</strain>
    </source>
</reference>
<dbReference type="Pfam" id="PF00628">
    <property type="entry name" value="PHD"/>
    <property type="match status" value="1"/>
</dbReference>
<keyword evidence="5" id="KW-0862">Zinc</keyword>
<feature type="compositionally biased region" description="Pro residues" evidence="7">
    <location>
        <begin position="623"/>
        <end position="641"/>
    </location>
</feature>
<dbReference type="GO" id="GO:0047369">
    <property type="term" value="F:succinate-hydroxymethylglutarate CoA-transferase activity"/>
    <property type="evidence" value="ECO:0007669"/>
    <property type="project" value="TreeGrafter"/>
</dbReference>
<dbReference type="STRING" id="1509407.A0A0L1IZ24"/>
<feature type="region of interest" description="Disordered" evidence="7">
    <location>
        <begin position="512"/>
        <end position="537"/>
    </location>
</feature>
<comment type="caution">
    <text evidence="9">The sequence shown here is derived from an EMBL/GenBank/DDBJ whole genome shotgun (WGS) entry which is preliminary data.</text>
</comment>
<dbReference type="GO" id="GO:0005739">
    <property type="term" value="C:mitochondrion"/>
    <property type="evidence" value="ECO:0007669"/>
    <property type="project" value="TreeGrafter"/>
</dbReference>
<feature type="compositionally biased region" description="Polar residues" evidence="7">
    <location>
        <begin position="703"/>
        <end position="715"/>
    </location>
</feature>
<evidence type="ECO:0000313" key="9">
    <source>
        <dbReference type="EMBL" id="KNG84655.1"/>
    </source>
</evidence>
<feature type="compositionally biased region" description="Low complexity" evidence="7">
    <location>
        <begin position="731"/>
        <end position="748"/>
    </location>
</feature>
<feature type="compositionally biased region" description="Low complexity" evidence="7">
    <location>
        <begin position="642"/>
        <end position="651"/>
    </location>
</feature>
<dbReference type="GeneID" id="26807927"/>
<dbReference type="SUPFAM" id="SSF89796">
    <property type="entry name" value="CoA-transferase family III (CaiB/BaiF)"/>
    <property type="match status" value="1"/>
</dbReference>
<dbReference type="InterPro" id="IPR023606">
    <property type="entry name" value="CoA-Trfase_III_dom_1_sf"/>
</dbReference>
<gene>
    <name evidence="9" type="ORF">ANOM_006123</name>
</gene>
<organism evidence="9 10">
    <name type="scientific">Aspergillus nomiae NRRL (strain ATCC 15546 / NRRL 13137 / CBS 260.88 / M93)</name>
    <dbReference type="NCBI Taxonomy" id="1509407"/>
    <lineage>
        <taxon>Eukaryota</taxon>
        <taxon>Fungi</taxon>
        <taxon>Dikarya</taxon>
        <taxon>Ascomycota</taxon>
        <taxon>Pezizomycotina</taxon>
        <taxon>Eurotiomycetes</taxon>
        <taxon>Eurotiomycetidae</taxon>
        <taxon>Eurotiales</taxon>
        <taxon>Aspergillaceae</taxon>
        <taxon>Aspergillus</taxon>
        <taxon>Aspergillus subgen. Circumdati</taxon>
    </lineage>
</organism>
<keyword evidence="4 6" id="KW-0863">Zinc-finger</keyword>
<evidence type="ECO:0000256" key="3">
    <source>
        <dbReference type="ARBA" id="ARBA00022723"/>
    </source>
</evidence>
<dbReference type="PANTHER" id="PTHR48207:SF3">
    <property type="entry name" value="SUCCINATE--HYDROXYMETHYLGLUTARATE COA-TRANSFERASE"/>
    <property type="match status" value="1"/>
</dbReference>
<comment type="similarity">
    <text evidence="1">Belongs to the CoA-transferase III family.</text>
</comment>
<feature type="region of interest" description="Disordered" evidence="7">
    <location>
        <begin position="445"/>
        <end position="492"/>
    </location>
</feature>
<dbReference type="Gene3D" id="3.30.40.10">
    <property type="entry name" value="Zinc/RING finger domain, C3HC4 (zinc finger)"/>
    <property type="match status" value="1"/>
</dbReference>
<dbReference type="GO" id="GO:0008270">
    <property type="term" value="F:zinc ion binding"/>
    <property type="evidence" value="ECO:0007669"/>
    <property type="project" value="UniProtKB-KW"/>
</dbReference>
<feature type="compositionally biased region" description="Basic residues" evidence="7">
    <location>
        <begin position="652"/>
        <end position="678"/>
    </location>
</feature>
<proteinExistence type="inferred from homology"/>
<name>A0A0L1IZ24_ASPN3</name>
<accession>A0A0L1IZ24</accession>
<dbReference type="InterPro" id="IPR044855">
    <property type="entry name" value="CoA-Trfase_III_dom3_sf"/>
</dbReference>
<evidence type="ECO:0000256" key="1">
    <source>
        <dbReference type="ARBA" id="ARBA00008383"/>
    </source>
</evidence>
<feature type="compositionally biased region" description="Polar residues" evidence="7">
    <location>
        <begin position="458"/>
        <end position="468"/>
    </location>
</feature>
<dbReference type="SUPFAM" id="SSF57903">
    <property type="entry name" value="FYVE/PHD zinc finger"/>
    <property type="match status" value="1"/>
</dbReference>